<evidence type="ECO:0000256" key="1">
    <source>
        <dbReference type="SAM" id="Phobius"/>
    </source>
</evidence>
<proteinExistence type="predicted"/>
<evidence type="ECO:0000313" key="3">
    <source>
        <dbReference type="Proteomes" id="UP000595426"/>
    </source>
</evidence>
<dbReference type="KEGG" id="egm:AYC65_03025"/>
<dbReference type="OrthoDB" id="9938408at2"/>
<keyword evidence="1" id="KW-1133">Transmembrane helix</keyword>
<keyword evidence="1" id="KW-0472">Membrane</keyword>
<keyword evidence="3" id="KW-1185">Reference proteome</keyword>
<reference evidence="2 3" key="1">
    <citation type="submission" date="2020-12" db="EMBL/GenBank/DDBJ databases">
        <title>FDA dAtabase for Regulatory Grade micrObial Sequences (FDA-ARGOS): Supporting development and validation of Infectious Disease Dx tests.</title>
        <authorList>
            <person name="Kerrigan L."/>
            <person name="Long C."/>
            <person name="Tallon L."/>
            <person name="Sadzewicz L."/>
            <person name="Zhao X."/>
            <person name="Boylan J."/>
            <person name="Ott S."/>
            <person name="Bowen H."/>
            <person name="Vavikolanu K."/>
            <person name="Mehta A."/>
            <person name="Aluvathingal J."/>
            <person name="Nadendla S."/>
            <person name="Yan Y."/>
            <person name="Sichtig H."/>
        </authorList>
    </citation>
    <scope>NUCLEOTIDE SEQUENCE [LARGE SCALE GENOMIC DNA]</scope>
    <source>
        <strain evidence="2 3">FDAARGOS_1031</strain>
    </source>
</reference>
<dbReference type="RefSeq" id="WP_034869840.1">
    <property type="nucleotide sequence ID" value="NZ_CBCSDR010000003.1"/>
</dbReference>
<accession>A0A7T7UWT0</accession>
<gene>
    <name evidence="2" type="ORF">I6H88_13955</name>
</gene>
<dbReference type="AlphaFoldDB" id="A0A7T7UWT0"/>
<feature type="transmembrane region" description="Helical" evidence="1">
    <location>
        <begin position="20"/>
        <end position="38"/>
    </location>
</feature>
<name>A0A7T7UWT0_9FLAO</name>
<sequence length="112" mass="13074">MQTKITAIEKLIGNFQRRPIPTMATLMVVVVIVCYYVIKGTYEDRIEEITTEKKDCIDENKYLVYSLLEKNNIIEKKNQALRKQKDSAKINDSLDNDYIKKAQPLINNILKH</sequence>
<dbReference type="GeneID" id="93131857"/>
<dbReference type="EMBL" id="CP067018">
    <property type="protein sequence ID" value="QQN57546.1"/>
    <property type="molecule type" value="Genomic_DNA"/>
</dbReference>
<protein>
    <submittedName>
        <fullName evidence="2">Uncharacterized protein</fullName>
    </submittedName>
</protein>
<evidence type="ECO:0000313" key="2">
    <source>
        <dbReference type="EMBL" id="QQN57546.1"/>
    </source>
</evidence>
<organism evidence="2 3">
    <name type="scientific">Elizabethkingia bruuniana</name>
    <dbReference type="NCBI Taxonomy" id="1756149"/>
    <lineage>
        <taxon>Bacteria</taxon>
        <taxon>Pseudomonadati</taxon>
        <taxon>Bacteroidota</taxon>
        <taxon>Flavobacteriia</taxon>
        <taxon>Flavobacteriales</taxon>
        <taxon>Weeksellaceae</taxon>
        <taxon>Elizabethkingia</taxon>
    </lineage>
</organism>
<keyword evidence="1" id="KW-0812">Transmembrane</keyword>
<dbReference type="Proteomes" id="UP000595426">
    <property type="component" value="Chromosome"/>
</dbReference>